<evidence type="ECO:0000313" key="2">
    <source>
        <dbReference type="Proteomes" id="UP001156882"/>
    </source>
</evidence>
<dbReference type="EMBL" id="BSPC01000005">
    <property type="protein sequence ID" value="GLS17632.1"/>
    <property type="molecule type" value="Genomic_DNA"/>
</dbReference>
<gene>
    <name evidence="1" type="ORF">GCM10007874_06470</name>
</gene>
<sequence length="66" mass="7515">MFAAASIALLVGKLIPNLGEPVPFARWRPTRPTLDQVLWGAIRHRTSHASWQRLLKQLFSKDKGKH</sequence>
<reference evidence="2" key="1">
    <citation type="journal article" date="2019" name="Int. J. Syst. Evol. Microbiol.">
        <title>The Global Catalogue of Microorganisms (GCM) 10K type strain sequencing project: providing services to taxonomists for standard genome sequencing and annotation.</title>
        <authorList>
            <consortium name="The Broad Institute Genomics Platform"/>
            <consortium name="The Broad Institute Genome Sequencing Center for Infectious Disease"/>
            <person name="Wu L."/>
            <person name="Ma J."/>
        </authorList>
    </citation>
    <scope>NUCLEOTIDE SEQUENCE [LARGE SCALE GENOMIC DNA]</scope>
    <source>
        <strain evidence="2">NBRC 101365</strain>
    </source>
</reference>
<comment type="caution">
    <text evidence="1">The sequence shown here is derived from an EMBL/GenBank/DDBJ whole genome shotgun (WGS) entry which is preliminary data.</text>
</comment>
<protein>
    <submittedName>
        <fullName evidence="1">Uncharacterized protein</fullName>
    </submittedName>
</protein>
<keyword evidence="2" id="KW-1185">Reference proteome</keyword>
<name>A0ABQ6CD89_9HYPH</name>
<dbReference type="RefSeq" id="WP_284310441.1">
    <property type="nucleotide sequence ID" value="NZ_BSPC01000005.1"/>
</dbReference>
<dbReference type="Proteomes" id="UP001156882">
    <property type="component" value="Unassembled WGS sequence"/>
</dbReference>
<evidence type="ECO:0000313" key="1">
    <source>
        <dbReference type="EMBL" id="GLS17632.1"/>
    </source>
</evidence>
<organism evidence="1 2">
    <name type="scientific">Labrys miyagiensis</name>
    <dbReference type="NCBI Taxonomy" id="346912"/>
    <lineage>
        <taxon>Bacteria</taxon>
        <taxon>Pseudomonadati</taxon>
        <taxon>Pseudomonadota</taxon>
        <taxon>Alphaproteobacteria</taxon>
        <taxon>Hyphomicrobiales</taxon>
        <taxon>Xanthobacteraceae</taxon>
        <taxon>Labrys</taxon>
    </lineage>
</organism>
<proteinExistence type="predicted"/>
<accession>A0ABQ6CD89</accession>